<dbReference type="GO" id="GO:0071949">
    <property type="term" value="F:FAD binding"/>
    <property type="evidence" value="ECO:0007669"/>
    <property type="project" value="InterPro"/>
</dbReference>
<feature type="non-terminal residue" evidence="2">
    <location>
        <position position="204"/>
    </location>
</feature>
<proteinExistence type="predicted"/>
<evidence type="ECO:0000259" key="1">
    <source>
        <dbReference type="Pfam" id="PF01494"/>
    </source>
</evidence>
<dbReference type="InterPro" id="IPR036188">
    <property type="entry name" value="FAD/NAD-bd_sf"/>
</dbReference>
<dbReference type="Gene3D" id="3.50.50.60">
    <property type="entry name" value="FAD/NAD(P)-binding domain"/>
    <property type="match status" value="1"/>
</dbReference>
<dbReference type="EMBL" id="SNRW01026731">
    <property type="protein sequence ID" value="KAA6360588.1"/>
    <property type="molecule type" value="Genomic_DNA"/>
</dbReference>
<dbReference type="Proteomes" id="UP000324800">
    <property type="component" value="Unassembled WGS sequence"/>
</dbReference>
<dbReference type="InterPro" id="IPR050407">
    <property type="entry name" value="Geranylgeranyl_reductase"/>
</dbReference>
<name>A0A5J4TQP8_9EUKA</name>
<accession>A0A5J4TQP8</accession>
<sequence length="204" mass="22862">MEIENQLPEVTVDVLVIGGCSAGSYFAGLMAKQGYKVLVVDKSSEDELGNRYNVIHIAKEHFEHFNIPEPKEGDPDYIRTFELTILHSALNNYPKKYRSTTYVLSRTLLMKRLSDYARNSGAEIRFNTSFTSHIYNEAGQLAGAVLQCPESQYRVNARLTVDASGIPAVVRTGLPDYYGVDTVITGPRDQFYVSLHYAELSEPN</sequence>
<dbReference type="Pfam" id="PF01494">
    <property type="entry name" value="FAD_binding_3"/>
    <property type="match status" value="1"/>
</dbReference>
<reference evidence="2 3" key="1">
    <citation type="submission" date="2019-03" db="EMBL/GenBank/DDBJ databases">
        <title>Single cell metagenomics reveals metabolic interactions within the superorganism composed of flagellate Streblomastix strix and complex community of Bacteroidetes bacteria on its surface.</title>
        <authorList>
            <person name="Treitli S.C."/>
            <person name="Kolisko M."/>
            <person name="Husnik F."/>
            <person name="Keeling P."/>
            <person name="Hampl V."/>
        </authorList>
    </citation>
    <scope>NUCLEOTIDE SEQUENCE [LARGE SCALE GENOMIC DNA]</scope>
    <source>
        <strain evidence="2">ST1C</strain>
    </source>
</reference>
<evidence type="ECO:0000313" key="3">
    <source>
        <dbReference type="Proteomes" id="UP000324800"/>
    </source>
</evidence>
<organism evidence="2 3">
    <name type="scientific">Streblomastix strix</name>
    <dbReference type="NCBI Taxonomy" id="222440"/>
    <lineage>
        <taxon>Eukaryota</taxon>
        <taxon>Metamonada</taxon>
        <taxon>Preaxostyla</taxon>
        <taxon>Oxymonadida</taxon>
        <taxon>Streblomastigidae</taxon>
        <taxon>Streblomastix</taxon>
    </lineage>
</organism>
<protein>
    <recommendedName>
        <fullName evidence="1">FAD-binding domain-containing protein</fullName>
    </recommendedName>
</protein>
<dbReference type="PANTHER" id="PTHR42685">
    <property type="entry name" value="GERANYLGERANYL DIPHOSPHATE REDUCTASE"/>
    <property type="match status" value="1"/>
</dbReference>
<dbReference type="PANTHER" id="PTHR42685:SF18">
    <property type="entry name" value="DIGERANYLGERANYLGLYCEROPHOSPHOLIPID REDUCTASE"/>
    <property type="match status" value="1"/>
</dbReference>
<comment type="caution">
    <text evidence="2">The sequence shown here is derived from an EMBL/GenBank/DDBJ whole genome shotgun (WGS) entry which is preliminary data.</text>
</comment>
<dbReference type="InterPro" id="IPR002938">
    <property type="entry name" value="FAD-bd"/>
</dbReference>
<gene>
    <name evidence="2" type="ORF">EZS28_043885</name>
</gene>
<evidence type="ECO:0000313" key="2">
    <source>
        <dbReference type="EMBL" id="KAA6360588.1"/>
    </source>
</evidence>
<dbReference type="SUPFAM" id="SSF51905">
    <property type="entry name" value="FAD/NAD(P)-binding domain"/>
    <property type="match status" value="1"/>
</dbReference>
<feature type="domain" description="FAD-binding" evidence="1">
    <location>
        <begin position="12"/>
        <end position="175"/>
    </location>
</feature>
<dbReference type="AlphaFoldDB" id="A0A5J4TQP8"/>